<dbReference type="EMBL" id="CAJNIZ010002780">
    <property type="protein sequence ID" value="CAE7214438.1"/>
    <property type="molecule type" value="Genomic_DNA"/>
</dbReference>
<evidence type="ECO:0000313" key="7">
    <source>
        <dbReference type="EMBL" id="CAE7214438.1"/>
    </source>
</evidence>
<dbReference type="InterPro" id="IPR013087">
    <property type="entry name" value="Znf_C2H2_type"/>
</dbReference>
<dbReference type="InterPro" id="IPR036236">
    <property type="entry name" value="Znf_C2H2_sf"/>
</dbReference>
<protein>
    <submittedName>
        <fullName evidence="7">ZNF557 protein</fullName>
    </submittedName>
</protein>
<dbReference type="PROSITE" id="PS00028">
    <property type="entry name" value="ZINC_FINGER_C2H2_1"/>
    <property type="match status" value="2"/>
</dbReference>
<keyword evidence="3 5" id="KW-0863">Zinc-finger</keyword>
<feature type="domain" description="C2H2-type" evidence="6">
    <location>
        <begin position="130"/>
        <end position="158"/>
    </location>
</feature>
<feature type="domain" description="C2H2-type" evidence="6">
    <location>
        <begin position="38"/>
        <end position="65"/>
    </location>
</feature>
<name>A0A812K0W0_SYMPI</name>
<evidence type="ECO:0000256" key="3">
    <source>
        <dbReference type="ARBA" id="ARBA00022771"/>
    </source>
</evidence>
<keyword evidence="8" id="KW-1185">Reference proteome</keyword>
<dbReference type="SMART" id="SM00355">
    <property type="entry name" value="ZnF_C2H2"/>
    <property type="match status" value="3"/>
</dbReference>
<dbReference type="GO" id="GO:0008270">
    <property type="term" value="F:zinc ion binding"/>
    <property type="evidence" value="ECO:0007669"/>
    <property type="project" value="UniProtKB-KW"/>
</dbReference>
<dbReference type="Proteomes" id="UP000649617">
    <property type="component" value="Unassembled WGS sequence"/>
</dbReference>
<dbReference type="OrthoDB" id="439337at2759"/>
<evidence type="ECO:0000259" key="6">
    <source>
        <dbReference type="PROSITE" id="PS50157"/>
    </source>
</evidence>
<gene>
    <name evidence="7" type="primary">ZNF557</name>
    <name evidence="7" type="ORF">SPIL2461_LOCUS2498</name>
</gene>
<evidence type="ECO:0000313" key="8">
    <source>
        <dbReference type="Proteomes" id="UP000649617"/>
    </source>
</evidence>
<evidence type="ECO:0000256" key="1">
    <source>
        <dbReference type="ARBA" id="ARBA00022723"/>
    </source>
</evidence>
<dbReference type="AlphaFoldDB" id="A0A812K0W0"/>
<dbReference type="SUPFAM" id="SSF57667">
    <property type="entry name" value="beta-beta-alpha zinc fingers"/>
    <property type="match status" value="1"/>
</dbReference>
<proteinExistence type="predicted"/>
<reference evidence="7" key="1">
    <citation type="submission" date="2021-02" db="EMBL/GenBank/DDBJ databases">
        <authorList>
            <person name="Dougan E. K."/>
            <person name="Rhodes N."/>
            <person name="Thang M."/>
            <person name="Chan C."/>
        </authorList>
    </citation>
    <scope>NUCLEOTIDE SEQUENCE</scope>
</reference>
<sequence>MAYCNNECNNKAANDCDYGLCGSCCDHGACHRHGWFEHECDTCGRLFENQNNLNQHMRTHMPKDKFCPACGKFASSSVSGVTMHVENGHCSACGHHGGRLVRDFMRHNVPEYLRPAICDGYVNESEDEDPYCSICDRSFKSFGALLQHTEAKHSQRGPQLSLSW</sequence>
<keyword evidence="1" id="KW-0479">Metal-binding</keyword>
<comment type="caution">
    <text evidence="7">The sequence shown here is derived from an EMBL/GenBank/DDBJ whole genome shotgun (WGS) entry which is preliminary data.</text>
</comment>
<evidence type="ECO:0000256" key="2">
    <source>
        <dbReference type="ARBA" id="ARBA00022737"/>
    </source>
</evidence>
<dbReference type="FunFam" id="3.30.160.60:FF:000110">
    <property type="entry name" value="Zinc finger protein-like"/>
    <property type="match status" value="1"/>
</dbReference>
<keyword evidence="4" id="KW-0862">Zinc</keyword>
<dbReference type="Pfam" id="PF13912">
    <property type="entry name" value="zf-C2H2_6"/>
    <property type="match status" value="2"/>
</dbReference>
<organism evidence="7 8">
    <name type="scientific">Symbiodinium pilosum</name>
    <name type="common">Dinoflagellate</name>
    <dbReference type="NCBI Taxonomy" id="2952"/>
    <lineage>
        <taxon>Eukaryota</taxon>
        <taxon>Sar</taxon>
        <taxon>Alveolata</taxon>
        <taxon>Dinophyceae</taxon>
        <taxon>Suessiales</taxon>
        <taxon>Symbiodiniaceae</taxon>
        <taxon>Symbiodinium</taxon>
    </lineage>
</organism>
<evidence type="ECO:0000256" key="5">
    <source>
        <dbReference type="PROSITE-ProRule" id="PRU00042"/>
    </source>
</evidence>
<accession>A0A812K0W0</accession>
<dbReference type="Gene3D" id="3.30.160.60">
    <property type="entry name" value="Classic Zinc Finger"/>
    <property type="match status" value="1"/>
</dbReference>
<dbReference type="PROSITE" id="PS50157">
    <property type="entry name" value="ZINC_FINGER_C2H2_2"/>
    <property type="match status" value="2"/>
</dbReference>
<keyword evidence="2" id="KW-0677">Repeat</keyword>
<evidence type="ECO:0000256" key="4">
    <source>
        <dbReference type="ARBA" id="ARBA00022833"/>
    </source>
</evidence>